<evidence type="ECO:0000313" key="5">
    <source>
        <dbReference type="Proteomes" id="UP001597180"/>
    </source>
</evidence>
<dbReference type="PANTHER" id="PTHR35848">
    <property type="entry name" value="OXALATE-BINDING PROTEIN"/>
    <property type="match status" value="1"/>
</dbReference>
<feature type="domain" description="Cupin type-1" evidence="3">
    <location>
        <begin position="236"/>
        <end position="377"/>
    </location>
</feature>
<name>A0ABW3UM65_9BACL</name>
<dbReference type="InterPro" id="IPR006045">
    <property type="entry name" value="Cupin_1"/>
</dbReference>
<keyword evidence="1" id="KW-0479">Metal-binding</keyword>
<organism evidence="4 5">
    <name type="scientific">Paenibacillus vulneris</name>
    <dbReference type="NCBI Taxonomy" id="1133364"/>
    <lineage>
        <taxon>Bacteria</taxon>
        <taxon>Bacillati</taxon>
        <taxon>Bacillota</taxon>
        <taxon>Bacilli</taxon>
        <taxon>Bacillales</taxon>
        <taxon>Paenibacillaceae</taxon>
        <taxon>Paenibacillus</taxon>
    </lineage>
</organism>
<comment type="caution">
    <text evidence="4">The sequence shown here is derived from an EMBL/GenBank/DDBJ whole genome shotgun (WGS) entry which is preliminary data.</text>
</comment>
<dbReference type="InterPro" id="IPR017774">
    <property type="entry name" value="Bicupin_oxalate_deCO2ase/Oxase"/>
</dbReference>
<dbReference type="Pfam" id="PF00190">
    <property type="entry name" value="Cupin_1"/>
    <property type="match status" value="2"/>
</dbReference>
<protein>
    <submittedName>
        <fullName evidence="4">Oxalate decarboxylase family bicupin</fullName>
    </submittedName>
</protein>
<dbReference type="SUPFAM" id="SSF51182">
    <property type="entry name" value="RmlC-like cupins"/>
    <property type="match status" value="1"/>
</dbReference>
<reference evidence="5" key="1">
    <citation type="journal article" date="2019" name="Int. J. Syst. Evol. Microbiol.">
        <title>The Global Catalogue of Microorganisms (GCM) 10K type strain sequencing project: providing services to taxonomists for standard genome sequencing and annotation.</title>
        <authorList>
            <consortium name="The Broad Institute Genomics Platform"/>
            <consortium name="The Broad Institute Genome Sequencing Center for Infectious Disease"/>
            <person name="Wu L."/>
            <person name="Ma J."/>
        </authorList>
    </citation>
    <scope>NUCLEOTIDE SEQUENCE [LARGE SCALE GENOMIC DNA]</scope>
    <source>
        <strain evidence="5">CCUG 53270</strain>
    </source>
</reference>
<dbReference type="CDD" id="cd20305">
    <property type="entry name" value="cupin_OxDC_C"/>
    <property type="match status" value="1"/>
</dbReference>
<gene>
    <name evidence="4" type="ORF">ACFQ4B_12720</name>
</gene>
<proteinExistence type="predicted"/>
<feature type="domain" description="Cupin type-1" evidence="3">
    <location>
        <begin position="58"/>
        <end position="200"/>
    </location>
</feature>
<dbReference type="InterPro" id="IPR051610">
    <property type="entry name" value="GPI/OXD"/>
</dbReference>
<accession>A0ABW3UM65</accession>
<feature type="region of interest" description="Disordered" evidence="2">
    <location>
        <begin position="1"/>
        <end position="33"/>
    </location>
</feature>
<keyword evidence="5" id="KW-1185">Reference proteome</keyword>
<evidence type="ECO:0000256" key="1">
    <source>
        <dbReference type="ARBA" id="ARBA00022723"/>
    </source>
</evidence>
<evidence type="ECO:0000259" key="3">
    <source>
        <dbReference type="SMART" id="SM00835"/>
    </source>
</evidence>
<dbReference type="Gene3D" id="2.60.120.10">
    <property type="entry name" value="Jelly Rolls"/>
    <property type="match status" value="2"/>
</dbReference>
<dbReference type="SMART" id="SM00835">
    <property type="entry name" value="Cupin_1"/>
    <property type="match status" value="2"/>
</dbReference>
<dbReference type="InterPro" id="IPR011051">
    <property type="entry name" value="RmlC_Cupin_sf"/>
</dbReference>
<dbReference type="PANTHER" id="PTHR35848:SF9">
    <property type="entry name" value="SLL1358 PROTEIN"/>
    <property type="match status" value="1"/>
</dbReference>
<dbReference type="RefSeq" id="WP_345592008.1">
    <property type="nucleotide sequence ID" value="NZ_BAABJG010000029.1"/>
</dbReference>
<dbReference type="EMBL" id="JBHTLU010000014">
    <property type="protein sequence ID" value="MFD1220981.1"/>
    <property type="molecule type" value="Genomic_DNA"/>
</dbReference>
<dbReference type="Proteomes" id="UP001597180">
    <property type="component" value="Unassembled WGS sequence"/>
</dbReference>
<dbReference type="CDD" id="cd20304">
    <property type="entry name" value="cupin_OxDC_N"/>
    <property type="match status" value="1"/>
</dbReference>
<dbReference type="InterPro" id="IPR014710">
    <property type="entry name" value="RmlC-like_jellyroll"/>
</dbReference>
<sequence length="389" mass="43692">MSKKPPQRSGEVQVPQPIRADGTGTVDRGPRDVMRDLQNPDMLVPPPTDAGTIPNMRFSFSDTHMRLEHGGWAREVTERELPIATTISGVNMALTPGGVRELHWHQQAEWSLMLLGRARITAVDQDGRNFIADVEQGDLWYFPPGIPHSIQGLEGGCEFLLVFDDGTFSDNNTLSITDWFAHTPRDVLSANFGIPESAFAGLPNKQRYIFQAPVPGPISDQEVPDPYGTIPLSFVHRLYAQQPIRTPGGTVRIVDSTNFPISTRIAAALVEIEPGGMREMHWHPNNDEWQYYLTGKGRMTVFAANGNARTFDVRAGDVGYVPFAYGHYIQNTGDQSLWFLEMFKSSRFADVSLNQWMALTPQQMVRETLHASPELMRSLRKEKWPVVKY</sequence>
<evidence type="ECO:0000313" key="4">
    <source>
        <dbReference type="EMBL" id="MFD1220981.1"/>
    </source>
</evidence>
<dbReference type="NCBIfam" id="TIGR03404">
    <property type="entry name" value="bicupin_oxalic"/>
    <property type="match status" value="1"/>
</dbReference>
<evidence type="ECO:0000256" key="2">
    <source>
        <dbReference type="SAM" id="MobiDB-lite"/>
    </source>
</evidence>